<dbReference type="EMBL" id="MHOB01000045">
    <property type="protein sequence ID" value="OGZ56665.1"/>
    <property type="molecule type" value="Genomic_DNA"/>
</dbReference>
<dbReference type="CDD" id="cd05403">
    <property type="entry name" value="NT_KNTase_like"/>
    <property type="match status" value="1"/>
</dbReference>
<gene>
    <name evidence="2" type="ORF">A3G60_03830</name>
</gene>
<name>A0A1G2H2H1_9BACT</name>
<comment type="caution">
    <text evidence="2">The sequence shown here is derived from an EMBL/GenBank/DDBJ whole genome shotgun (WGS) entry which is preliminary data.</text>
</comment>
<dbReference type="Pfam" id="PF18765">
    <property type="entry name" value="Polbeta"/>
    <property type="match status" value="1"/>
</dbReference>
<evidence type="ECO:0000313" key="2">
    <source>
        <dbReference type="EMBL" id="OGZ56665.1"/>
    </source>
</evidence>
<proteinExistence type="predicted"/>
<dbReference type="SUPFAM" id="SSF81301">
    <property type="entry name" value="Nucleotidyltransferase"/>
    <property type="match status" value="1"/>
</dbReference>
<accession>A0A1G2H2H1</accession>
<sequence length="237" mass="28127">MEKFIQKICNDLVEQYKQDKNVLGILLFGSAARNKFDKYSDIDIYVLLDKKGKFSRSNFVKNGLRVDIILNTIKEAADYLKEDRNNLRRITSHMLAYGKILFQRRKYLEKIQSIAKSNLKLKTKYKKGEVLMHKYSIDDFWGEVQRDIENKDSLAFGIDSHLLVTNIMELFLKLNGEFLRQPNEIKRVLKRLDRKFSDQIENFYRASNIQNKKQILSNLVEYIYKKSKGPLPKKWFL</sequence>
<dbReference type="InterPro" id="IPR041633">
    <property type="entry name" value="Polbeta"/>
</dbReference>
<dbReference type="Gene3D" id="3.30.460.10">
    <property type="entry name" value="Beta Polymerase, domain 2"/>
    <property type="match status" value="1"/>
</dbReference>
<dbReference type="Proteomes" id="UP000178996">
    <property type="component" value="Unassembled WGS sequence"/>
</dbReference>
<feature type="domain" description="Polymerase beta nucleotidyltransferase" evidence="1">
    <location>
        <begin position="12"/>
        <end position="105"/>
    </location>
</feature>
<organism evidence="2 3">
    <name type="scientific">Candidatus Ryanbacteria bacterium RIFCSPLOWO2_12_FULL_47_9c</name>
    <dbReference type="NCBI Taxonomy" id="1802131"/>
    <lineage>
        <taxon>Bacteria</taxon>
        <taxon>Candidatus Ryaniibacteriota</taxon>
    </lineage>
</organism>
<protein>
    <recommendedName>
        <fullName evidence="1">Polymerase beta nucleotidyltransferase domain-containing protein</fullName>
    </recommendedName>
</protein>
<dbReference type="AlphaFoldDB" id="A0A1G2H2H1"/>
<evidence type="ECO:0000259" key="1">
    <source>
        <dbReference type="Pfam" id="PF18765"/>
    </source>
</evidence>
<reference evidence="2 3" key="1">
    <citation type="journal article" date="2016" name="Nat. Commun.">
        <title>Thousands of microbial genomes shed light on interconnected biogeochemical processes in an aquifer system.</title>
        <authorList>
            <person name="Anantharaman K."/>
            <person name="Brown C.T."/>
            <person name="Hug L.A."/>
            <person name="Sharon I."/>
            <person name="Castelle C.J."/>
            <person name="Probst A.J."/>
            <person name="Thomas B.C."/>
            <person name="Singh A."/>
            <person name="Wilkins M.J."/>
            <person name="Karaoz U."/>
            <person name="Brodie E.L."/>
            <person name="Williams K.H."/>
            <person name="Hubbard S.S."/>
            <person name="Banfield J.F."/>
        </authorList>
    </citation>
    <scope>NUCLEOTIDE SEQUENCE [LARGE SCALE GENOMIC DNA]</scope>
</reference>
<evidence type="ECO:0000313" key="3">
    <source>
        <dbReference type="Proteomes" id="UP000178996"/>
    </source>
</evidence>
<dbReference type="InterPro" id="IPR043519">
    <property type="entry name" value="NT_sf"/>
</dbReference>